<dbReference type="RefSeq" id="WP_140991125.1">
    <property type="nucleotide sequence ID" value="NZ_VHIQ01000007.1"/>
</dbReference>
<comment type="caution">
    <text evidence="7">The sequence shown here is derived from an EMBL/GenBank/DDBJ whole genome shotgun (WGS) entry which is preliminary data.</text>
</comment>
<proteinExistence type="inferred from homology"/>
<feature type="transmembrane region" description="Helical" evidence="6">
    <location>
        <begin position="41"/>
        <end position="62"/>
    </location>
</feature>
<dbReference type="Proteomes" id="UP000317332">
    <property type="component" value="Unassembled WGS sequence"/>
</dbReference>
<dbReference type="AlphaFoldDB" id="A0A506PDH0"/>
<dbReference type="Pfam" id="PF01384">
    <property type="entry name" value="PHO4"/>
    <property type="match status" value="1"/>
</dbReference>
<sequence>MIVLLIIAVFFLAYSNGANDNFKGVATLFGSRTCSYKTALSWATSTTFLGGVAAIFFAQELITNFSGKGILDDALIKLPFFGISIALGAATTVYLATKFGMPISTTHALVGALTGLGLIANTNYTFLYSISALFLAPLLIGPFLASIMSFATYKIFNYIRLRSNISKDYCICVNETTQEFLYKQENEMWVAIANNPVISTCNISEEYSGKIFGITAQSIIKYLHFFSAGLVSFARGLNDTPKIAAILLITTNSNISFSLVAIAVSMALGGLINAKKVGVNMSKNITSLNEGQGFTANLITGFLTTTASVFGLPVSTTHASVGAIFGIGIANKKANIKTTYKILSSWLVTLPMAAIFASLVYFALNLFS</sequence>
<evidence type="ECO:0000256" key="3">
    <source>
        <dbReference type="ARBA" id="ARBA00022692"/>
    </source>
</evidence>
<evidence type="ECO:0000256" key="4">
    <source>
        <dbReference type="ARBA" id="ARBA00022989"/>
    </source>
</evidence>
<organism evidence="7 8">
    <name type="scientific">Paucihalobacter ruber</name>
    <dbReference type="NCBI Taxonomy" id="2567861"/>
    <lineage>
        <taxon>Bacteria</taxon>
        <taxon>Pseudomonadati</taxon>
        <taxon>Bacteroidota</taxon>
        <taxon>Flavobacteriia</taxon>
        <taxon>Flavobacteriales</taxon>
        <taxon>Flavobacteriaceae</taxon>
        <taxon>Paucihalobacter</taxon>
    </lineage>
</organism>
<evidence type="ECO:0000256" key="1">
    <source>
        <dbReference type="ARBA" id="ARBA00004141"/>
    </source>
</evidence>
<keyword evidence="4 6" id="KW-1133">Transmembrane helix</keyword>
<feature type="transmembrane region" description="Helical" evidence="6">
    <location>
        <begin position="243"/>
        <end position="272"/>
    </location>
</feature>
<dbReference type="InterPro" id="IPR001204">
    <property type="entry name" value="Phos_transporter"/>
</dbReference>
<reference evidence="7 8" key="1">
    <citation type="submission" date="2019-06" db="EMBL/GenBank/DDBJ databases">
        <title>Flavobacteriaceae Paucihalobacterium erythroidium CWB-1, complete genome.</title>
        <authorList>
            <person name="Wu S."/>
        </authorList>
    </citation>
    <scope>NUCLEOTIDE SEQUENCE [LARGE SCALE GENOMIC DNA]</scope>
    <source>
        <strain evidence="7 8">CWB-1</strain>
    </source>
</reference>
<feature type="transmembrane region" description="Helical" evidence="6">
    <location>
        <begin position="342"/>
        <end position="364"/>
    </location>
</feature>
<dbReference type="PANTHER" id="PTHR11101:SF80">
    <property type="entry name" value="PHOSPHATE TRANSPORTER"/>
    <property type="match status" value="1"/>
</dbReference>
<evidence type="ECO:0000313" key="8">
    <source>
        <dbReference type="Proteomes" id="UP000317332"/>
    </source>
</evidence>
<dbReference type="GO" id="GO:0035435">
    <property type="term" value="P:phosphate ion transmembrane transport"/>
    <property type="evidence" value="ECO:0007669"/>
    <property type="project" value="TreeGrafter"/>
</dbReference>
<evidence type="ECO:0000256" key="6">
    <source>
        <dbReference type="RuleBase" id="RU363058"/>
    </source>
</evidence>
<feature type="transmembrane region" description="Helical" evidence="6">
    <location>
        <begin position="74"/>
        <end position="96"/>
    </location>
</feature>
<dbReference type="GO" id="GO:0016020">
    <property type="term" value="C:membrane"/>
    <property type="evidence" value="ECO:0007669"/>
    <property type="project" value="UniProtKB-SubCell"/>
</dbReference>
<evidence type="ECO:0000256" key="2">
    <source>
        <dbReference type="ARBA" id="ARBA00022448"/>
    </source>
</evidence>
<dbReference type="PANTHER" id="PTHR11101">
    <property type="entry name" value="PHOSPHATE TRANSPORTER"/>
    <property type="match status" value="1"/>
</dbReference>
<comment type="similarity">
    <text evidence="6">Belongs to the inorganic phosphate transporter (PiT) (TC 2.A.20) family.</text>
</comment>
<gene>
    <name evidence="7" type="ORF">FJ651_13795</name>
</gene>
<keyword evidence="3 6" id="KW-0812">Transmembrane</keyword>
<dbReference type="EMBL" id="VHIQ01000007">
    <property type="protein sequence ID" value="TPV31886.1"/>
    <property type="molecule type" value="Genomic_DNA"/>
</dbReference>
<accession>A0A506PDH0</accession>
<evidence type="ECO:0000313" key="7">
    <source>
        <dbReference type="EMBL" id="TPV31886.1"/>
    </source>
</evidence>
<evidence type="ECO:0000256" key="5">
    <source>
        <dbReference type="ARBA" id="ARBA00023136"/>
    </source>
</evidence>
<feature type="transmembrane region" description="Helical" evidence="6">
    <location>
        <begin position="219"/>
        <end position="237"/>
    </location>
</feature>
<keyword evidence="2 6" id="KW-0813">Transport</keyword>
<keyword evidence="5 6" id="KW-0472">Membrane</keyword>
<keyword evidence="6" id="KW-0592">Phosphate transport</keyword>
<protein>
    <recommendedName>
        <fullName evidence="6">Phosphate transporter</fullName>
    </recommendedName>
</protein>
<dbReference type="GO" id="GO:0005315">
    <property type="term" value="F:phosphate transmembrane transporter activity"/>
    <property type="evidence" value="ECO:0007669"/>
    <property type="project" value="InterPro"/>
</dbReference>
<name>A0A506PDH0_9FLAO</name>
<feature type="transmembrane region" description="Helical" evidence="6">
    <location>
        <begin position="126"/>
        <end position="153"/>
    </location>
</feature>
<comment type="subcellular location">
    <subcellularLocation>
        <location evidence="1 6">Membrane</location>
        <topology evidence="1 6">Multi-pass membrane protein</topology>
    </subcellularLocation>
</comment>
<dbReference type="OrthoDB" id="9779554at2"/>
<keyword evidence="8" id="KW-1185">Reference proteome</keyword>